<evidence type="ECO:0000256" key="4">
    <source>
        <dbReference type="ARBA" id="ARBA00023186"/>
    </source>
</evidence>
<accession>A0A6I2MAM1</accession>
<sequence length="116" mass="13666">MSAVNKLHQLTKQLLSEVHGAADKDMRDSHIVNIQEWIEQRDGLIHQLKPPYNREEKQLGKEITEWNAIIHDKLNLLKQEIKNDITKLRVQKASNQKYVNPYQNASVDGMYYDKRK</sequence>
<proteinExistence type="inferred from homology"/>
<gene>
    <name evidence="8" type="ORF">GJU41_10185</name>
</gene>
<dbReference type="RefSeq" id="WP_154318534.1">
    <property type="nucleotide sequence ID" value="NZ_CAJFZX010000010.1"/>
</dbReference>
<dbReference type="Proteomes" id="UP000441585">
    <property type="component" value="Unassembled WGS sequence"/>
</dbReference>
<evidence type="ECO:0000313" key="8">
    <source>
        <dbReference type="EMBL" id="MRX54342.1"/>
    </source>
</evidence>
<keyword evidence="8" id="KW-0969">Cilium</keyword>
<comment type="subcellular location">
    <subcellularLocation>
        <location evidence="1">Cytoplasm</location>
        <location evidence="1">Cytosol</location>
    </subcellularLocation>
</comment>
<evidence type="ECO:0000256" key="6">
    <source>
        <dbReference type="ARBA" id="ARBA00093785"/>
    </source>
</evidence>
<comment type="caution">
    <text evidence="8">The sequence shown here is derived from an EMBL/GenBank/DDBJ whole genome shotgun (WGS) entry which is preliminary data.</text>
</comment>
<dbReference type="EMBL" id="WKKF01000002">
    <property type="protein sequence ID" value="MRX54342.1"/>
    <property type="molecule type" value="Genomic_DNA"/>
</dbReference>
<keyword evidence="2" id="KW-0963">Cytoplasm</keyword>
<evidence type="ECO:0000256" key="1">
    <source>
        <dbReference type="ARBA" id="ARBA00004514"/>
    </source>
</evidence>
<comment type="function">
    <text evidence="5">May act as an export chaperone for the filament capping protein FliD.</text>
</comment>
<evidence type="ECO:0000256" key="2">
    <source>
        <dbReference type="ARBA" id="ARBA00022490"/>
    </source>
</evidence>
<keyword evidence="8" id="KW-0282">Flagellum</keyword>
<keyword evidence="3" id="KW-1005">Bacterial flagellum biogenesis</keyword>
<evidence type="ECO:0000256" key="3">
    <source>
        <dbReference type="ARBA" id="ARBA00022795"/>
    </source>
</evidence>
<organism evidence="8 9">
    <name type="scientific">Metabacillus idriensis</name>
    <dbReference type="NCBI Taxonomy" id="324768"/>
    <lineage>
        <taxon>Bacteria</taxon>
        <taxon>Bacillati</taxon>
        <taxon>Bacillota</taxon>
        <taxon>Bacilli</taxon>
        <taxon>Bacillales</taxon>
        <taxon>Bacillaceae</taxon>
        <taxon>Metabacillus</taxon>
    </lineage>
</organism>
<keyword evidence="4" id="KW-0143">Chaperone</keyword>
<dbReference type="AlphaFoldDB" id="A0A6I2MAM1"/>
<comment type="similarity">
    <text evidence="6">Belongs to the bacillales FliT family.</text>
</comment>
<dbReference type="InterPro" id="IPR008622">
    <property type="entry name" value="FliT"/>
</dbReference>
<keyword evidence="8" id="KW-0966">Cell projection</keyword>
<evidence type="ECO:0000313" key="9">
    <source>
        <dbReference type="Proteomes" id="UP000441585"/>
    </source>
</evidence>
<protein>
    <recommendedName>
        <fullName evidence="7">Flagellar protein FliT</fullName>
    </recommendedName>
</protein>
<evidence type="ECO:0000256" key="7">
    <source>
        <dbReference type="ARBA" id="ARBA00093797"/>
    </source>
</evidence>
<reference evidence="8 9" key="1">
    <citation type="submission" date="2019-11" db="EMBL/GenBank/DDBJ databases">
        <title>Bacillus idriensis genome.</title>
        <authorList>
            <person name="Konopka E.N."/>
            <person name="Newman J.D."/>
        </authorList>
    </citation>
    <scope>NUCLEOTIDE SEQUENCE [LARGE SCALE GENOMIC DNA]</scope>
    <source>
        <strain evidence="8 9">DSM 19097</strain>
    </source>
</reference>
<keyword evidence="9" id="KW-1185">Reference proteome</keyword>
<evidence type="ECO:0000256" key="5">
    <source>
        <dbReference type="ARBA" id="ARBA00093765"/>
    </source>
</evidence>
<dbReference type="Pfam" id="PF05400">
    <property type="entry name" value="FliT"/>
    <property type="match status" value="1"/>
</dbReference>
<name>A0A6I2MAM1_9BACI</name>